<dbReference type="CDD" id="cd00165">
    <property type="entry name" value="S4"/>
    <property type="match status" value="1"/>
</dbReference>
<dbReference type="NCBIfam" id="TIGR00478">
    <property type="entry name" value="tly"/>
    <property type="match status" value="1"/>
</dbReference>
<evidence type="ECO:0000256" key="2">
    <source>
        <dbReference type="ARBA" id="ARBA00029460"/>
    </source>
</evidence>
<dbReference type="SUPFAM" id="SSF53335">
    <property type="entry name" value="S-adenosyl-L-methionine-dependent methyltransferases"/>
    <property type="match status" value="1"/>
</dbReference>
<keyword evidence="5" id="KW-0489">Methyltransferase</keyword>
<evidence type="ECO:0000313" key="5">
    <source>
        <dbReference type="EMBL" id="PIW15618.1"/>
    </source>
</evidence>
<dbReference type="PANTHER" id="PTHR32319:SF0">
    <property type="entry name" value="BACTERIAL HEMOLYSIN-LIKE PROTEIN"/>
    <property type="match status" value="1"/>
</dbReference>
<dbReference type="GO" id="GO:0032259">
    <property type="term" value="P:methylation"/>
    <property type="evidence" value="ECO:0007669"/>
    <property type="project" value="UniProtKB-KW"/>
</dbReference>
<dbReference type="PROSITE" id="PS50889">
    <property type="entry name" value="S4"/>
    <property type="match status" value="1"/>
</dbReference>
<sequence>MPDPRRQRLDLLLVEAGLFPTREKARAAIMAGLVRKGTQILDKAGLALSGLDQITVIQNDCPYVSRGGLKLAGALETFQLSVQGRICLDIGASTGGFTDCLLQKGAQRVYAVDVGYGQLDWKIRNDPRVICREKVNARYLKPEDLYAEDAEKASLAVMDVSFISLLKILPALRELLAPEGLLLSLIKPQFEAAPSQNRKGIVHSPDVHFEVLENIQKGSAAEGFYLHDLSVSPVLGKGGNREFLGVFYRYEPVNALKPELFWKAIHEELT</sequence>
<reference evidence="5 6" key="1">
    <citation type="submission" date="2017-09" db="EMBL/GenBank/DDBJ databases">
        <title>Depth-based differentiation of microbial function through sediment-hosted aquifers and enrichment of novel symbionts in the deep terrestrial subsurface.</title>
        <authorList>
            <person name="Probst A.J."/>
            <person name="Ladd B."/>
            <person name="Jarett J.K."/>
            <person name="Geller-Mcgrath D.E."/>
            <person name="Sieber C.M."/>
            <person name="Emerson J.B."/>
            <person name="Anantharaman K."/>
            <person name="Thomas B.C."/>
            <person name="Malmstrom R."/>
            <person name="Stieglmeier M."/>
            <person name="Klingl A."/>
            <person name="Woyke T."/>
            <person name="Ryan C.M."/>
            <person name="Banfield J.F."/>
        </authorList>
    </citation>
    <scope>NUCLEOTIDE SEQUENCE [LARGE SCALE GENOMIC DNA]</scope>
    <source>
        <strain evidence="5">CG17_big_fil_post_rev_8_21_14_2_50_48_46</strain>
    </source>
</reference>
<protein>
    <submittedName>
        <fullName evidence="5">TlyA family rRNA (Cytidine-2'-O)-methyltransferase</fullName>
    </submittedName>
</protein>
<dbReference type="Gene3D" id="3.10.290.10">
    <property type="entry name" value="RNA-binding S4 domain"/>
    <property type="match status" value="1"/>
</dbReference>
<dbReference type="SMART" id="SM00363">
    <property type="entry name" value="S4"/>
    <property type="match status" value="1"/>
</dbReference>
<evidence type="ECO:0000259" key="4">
    <source>
        <dbReference type="SMART" id="SM00363"/>
    </source>
</evidence>
<proteinExistence type="inferred from homology"/>
<gene>
    <name evidence="5" type="ORF">COW36_16405</name>
</gene>
<keyword evidence="1 3" id="KW-0694">RNA-binding</keyword>
<dbReference type="PIRSF" id="PIRSF005578">
    <property type="entry name" value="TlyA"/>
    <property type="match status" value="1"/>
</dbReference>
<dbReference type="InterPro" id="IPR002942">
    <property type="entry name" value="S4_RNA-bd"/>
</dbReference>
<dbReference type="GO" id="GO:0003723">
    <property type="term" value="F:RNA binding"/>
    <property type="evidence" value="ECO:0007669"/>
    <property type="project" value="UniProtKB-KW"/>
</dbReference>
<dbReference type="InterPro" id="IPR004538">
    <property type="entry name" value="Hemolysin_A/TlyA"/>
</dbReference>
<dbReference type="Pfam" id="PF01479">
    <property type="entry name" value="S4"/>
    <property type="match status" value="1"/>
</dbReference>
<dbReference type="Gene3D" id="3.40.50.150">
    <property type="entry name" value="Vaccinia Virus protein VP39"/>
    <property type="match status" value="1"/>
</dbReference>
<dbReference type="InterPro" id="IPR002877">
    <property type="entry name" value="RNA_MeTrfase_FtsJ_dom"/>
</dbReference>
<comment type="caution">
    <text evidence="5">The sequence shown here is derived from an EMBL/GenBank/DDBJ whole genome shotgun (WGS) entry which is preliminary data.</text>
</comment>
<dbReference type="AlphaFoldDB" id="A0A2M7G1L2"/>
<keyword evidence="5" id="KW-0808">Transferase</keyword>
<dbReference type="Pfam" id="PF01728">
    <property type="entry name" value="FtsJ"/>
    <property type="match status" value="1"/>
</dbReference>
<name>A0A2M7G1L2_9BACT</name>
<evidence type="ECO:0000256" key="1">
    <source>
        <dbReference type="ARBA" id="ARBA00022884"/>
    </source>
</evidence>
<accession>A0A2M7G1L2</accession>
<dbReference type="Proteomes" id="UP000231019">
    <property type="component" value="Unassembled WGS sequence"/>
</dbReference>
<comment type="similarity">
    <text evidence="2">Belongs to the TlyA family.</text>
</comment>
<organism evidence="5 6">
    <name type="scientific">bacterium (Candidatus Blackallbacteria) CG17_big_fil_post_rev_8_21_14_2_50_48_46</name>
    <dbReference type="NCBI Taxonomy" id="2014261"/>
    <lineage>
        <taxon>Bacteria</taxon>
        <taxon>Candidatus Blackallbacteria</taxon>
    </lineage>
</organism>
<dbReference type="InterPro" id="IPR047048">
    <property type="entry name" value="TlyA"/>
</dbReference>
<dbReference type="CDD" id="cd02440">
    <property type="entry name" value="AdoMet_MTases"/>
    <property type="match status" value="1"/>
</dbReference>
<dbReference type="SUPFAM" id="SSF55174">
    <property type="entry name" value="Alpha-L RNA-binding motif"/>
    <property type="match status" value="1"/>
</dbReference>
<evidence type="ECO:0000256" key="3">
    <source>
        <dbReference type="PROSITE-ProRule" id="PRU00182"/>
    </source>
</evidence>
<evidence type="ECO:0000313" key="6">
    <source>
        <dbReference type="Proteomes" id="UP000231019"/>
    </source>
</evidence>
<dbReference type="GO" id="GO:0008168">
    <property type="term" value="F:methyltransferase activity"/>
    <property type="evidence" value="ECO:0007669"/>
    <property type="project" value="UniProtKB-KW"/>
</dbReference>
<dbReference type="PANTHER" id="PTHR32319">
    <property type="entry name" value="BACTERIAL HEMOLYSIN-LIKE PROTEIN"/>
    <property type="match status" value="1"/>
</dbReference>
<dbReference type="InterPro" id="IPR036986">
    <property type="entry name" value="S4_RNA-bd_sf"/>
</dbReference>
<dbReference type="InterPro" id="IPR029063">
    <property type="entry name" value="SAM-dependent_MTases_sf"/>
</dbReference>
<feature type="domain" description="RNA-binding S4" evidence="4">
    <location>
        <begin position="7"/>
        <end position="72"/>
    </location>
</feature>
<dbReference type="EMBL" id="PFFQ01000049">
    <property type="protein sequence ID" value="PIW15618.1"/>
    <property type="molecule type" value="Genomic_DNA"/>
</dbReference>